<evidence type="ECO:0000313" key="2">
    <source>
        <dbReference type="Proteomes" id="UP000541444"/>
    </source>
</evidence>
<evidence type="ECO:0000313" key="1">
    <source>
        <dbReference type="EMBL" id="KAF6152877.1"/>
    </source>
</evidence>
<accession>A0A7J7MDE0</accession>
<gene>
    <name evidence="1" type="ORF">GIB67_011348</name>
</gene>
<dbReference type="AlphaFoldDB" id="A0A7J7MDE0"/>
<feature type="non-terminal residue" evidence="1">
    <location>
        <position position="1"/>
    </location>
</feature>
<keyword evidence="2" id="KW-1185">Reference proteome</keyword>
<name>A0A7J7MDE0_9MAGN</name>
<sequence>IINNYTSCFSSRSLFAAPPDRSSLILDSLDFIEEYGPLFYVPSNGSFPQEELLDPFSSCSSR</sequence>
<dbReference type="OrthoDB" id="1651420at2759"/>
<organism evidence="1 2">
    <name type="scientific">Kingdonia uniflora</name>
    <dbReference type="NCBI Taxonomy" id="39325"/>
    <lineage>
        <taxon>Eukaryota</taxon>
        <taxon>Viridiplantae</taxon>
        <taxon>Streptophyta</taxon>
        <taxon>Embryophyta</taxon>
        <taxon>Tracheophyta</taxon>
        <taxon>Spermatophyta</taxon>
        <taxon>Magnoliopsida</taxon>
        <taxon>Ranunculales</taxon>
        <taxon>Circaeasteraceae</taxon>
        <taxon>Kingdonia</taxon>
    </lineage>
</organism>
<dbReference type="Proteomes" id="UP000541444">
    <property type="component" value="Unassembled WGS sequence"/>
</dbReference>
<dbReference type="EMBL" id="JACGCM010001601">
    <property type="protein sequence ID" value="KAF6152877.1"/>
    <property type="molecule type" value="Genomic_DNA"/>
</dbReference>
<comment type="caution">
    <text evidence="1">The sequence shown here is derived from an EMBL/GenBank/DDBJ whole genome shotgun (WGS) entry which is preliminary data.</text>
</comment>
<proteinExistence type="predicted"/>
<protein>
    <submittedName>
        <fullName evidence="1">Uncharacterized protein</fullName>
    </submittedName>
</protein>
<reference evidence="1 2" key="1">
    <citation type="journal article" date="2020" name="IScience">
        <title>Genome Sequencing of the Endangered Kingdonia uniflora (Circaeasteraceae, Ranunculales) Reveals Potential Mechanisms of Evolutionary Specialization.</title>
        <authorList>
            <person name="Sun Y."/>
            <person name="Deng T."/>
            <person name="Zhang A."/>
            <person name="Moore M.J."/>
            <person name="Landis J.B."/>
            <person name="Lin N."/>
            <person name="Zhang H."/>
            <person name="Zhang X."/>
            <person name="Huang J."/>
            <person name="Zhang X."/>
            <person name="Sun H."/>
            <person name="Wang H."/>
        </authorList>
    </citation>
    <scope>NUCLEOTIDE SEQUENCE [LARGE SCALE GENOMIC DNA]</scope>
    <source>
        <strain evidence="1">TB1705</strain>
        <tissue evidence="1">Leaf</tissue>
    </source>
</reference>